<dbReference type="InterPro" id="IPR037197">
    <property type="entry name" value="WWE_dom_sf"/>
</dbReference>
<feature type="domain" description="WWE" evidence="1">
    <location>
        <begin position="434"/>
        <end position="525"/>
    </location>
</feature>
<protein>
    <recommendedName>
        <fullName evidence="1">WWE domain-containing protein</fullName>
    </recommendedName>
</protein>
<dbReference type="Gene3D" id="3.30.720.50">
    <property type="match status" value="2"/>
</dbReference>
<dbReference type="InterPro" id="IPR004170">
    <property type="entry name" value="WWE_dom"/>
</dbReference>
<gene>
    <name evidence="2" type="ORF">CYCCA115_LOCUS17796</name>
</gene>
<dbReference type="AlphaFoldDB" id="A0AAD2JKH9"/>
<dbReference type="Pfam" id="PF07173">
    <property type="entry name" value="GRDP-like"/>
    <property type="match status" value="1"/>
</dbReference>
<name>A0AAD2JKH9_9STRA</name>
<sequence>MTQCQANNDDKAFDFPIDLVELSKQHVGFLQTLHQLGVTIQRPSPKSLQRYRDLWLPLVLANPRETIVPPADCAWLWHCHRLAPFRYTSYLKREFGNDCQMLEANPAFCFQWNSDEVYGGSLNMIENDMKAAAERTRSLWNQQYPEESFHLQVEASASQTLPYSEEKIDDGSLFLDGFDLLGSTDRQATFLWQVSGPRFASEEFLKEGAVQYYKFLKLRRTAEKSNTILVPTYQIDLMWHTHILSSLTGYFVDCKAIMGTTLNHDDSLNDRTDDGPLDRAFNDTKALWKKSYGEEYFVKGGMYRGEPPKGYYNISWCSRVCNEEAQIPLGPFLHMIGLQGASSTNPTGGAYDLDIVWAWKETASQMSKHPASSVAGDPSECWIKYDESANATLETAFKNQGGEGTCDLGNGYVVDFLENKQTKKATGYVREVQRIVNVKSALERPKVWCWKETQGQMGKHSSSAIYGNPSECWIKYDDTANSILESAYQAQGNNGETSPSKGYMVNFTTMKQTKIATGFQREVQRVDATNDAADAAANDATAYWTPLTGNAPDGSPGFVASAPKSKTRGVNANPFKQDYIFGRKADKVGYFHITTKEAYEILAMRMKLRILQKKSDIAMATCCGLCNVPKTMEDDLDKLETTEAVVKARAGAARPTGKIGLPPKYKNNRNVSNTHYSDTGIWYFPGEYYDCGGGCGGDSNIHISGGGDGNCGAGCGASGCGGAACGAAACGGTRLGDGGGGGGFFGDSGGGDFGGGGGGGCGGGGGGGGCGG</sequence>
<dbReference type="Proteomes" id="UP001295423">
    <property type="component" value="Unassembled WGS sequence"/>
</dbReference>
<dbReference type="PANTHER" id="PTHR34365:SF7">
    <property type="entry name" value="GLYCINE-RICH DOMAIN-CONTAINING PROTEIN 1"/>
    <property type="match status" value="1"/>
</dbReference>
<feature type="domain" description="WWE" evidence="1">
    <location>
        <begin position="342"/>
        <end position="433"/>
    </location>
</feature>
<organism evidence="2 3">
    <name type="scientific">Cylindrotheca closterium</name>
    <dbReference type="NCBI Taxonomy" id="2856"/>
    <lineage>
        <taxon>Eukaryota</taxon>
        <taxon>Sar</taxon>
        <taxon>Stramenopiles</taxon>
        <taxon>Ochrophyta</taxon>
        <taxon>Bacillariophyta</taxon>
        <taxon>Bacillariophyceae</taxon>
        <taxon>Bacillariophycidae</taxon>
        <taxon>Bacillariales</taxon>
        <taxon>Bacillariaceae</taxon>
        <taxon>Cylindrotheca</taxon>
    </lineage>
</organism>
<comment type="caution">
    <text evidence="2">The sequence shown here is derived from an EMBL/GenBank/DDBJ whole genome shotgun (WGS) entry which is preliminary data.</text>
</comment>
<dbReference type="PROSITE" id="PS50918">
    <property type="entry name" value="WWE"/>
    <property type="match status" value="2"/>
</dbReference>
<evidence type="ECO:0000313" key="3">
    <source>
        <dbReference type="Proteomes" id="UP001295423"/>
    </source>
</evidence>
<evidence type="ECO:0000259" key="1">
    <source>
        <dbReference type="PROSITE" id="PS50918"/>
    </source>
</evidence>
<accession>A0AAD2JKH9</accession>
<dbReference type="EMBL" id="CAKOGP040001992">
    <property type="protein sequence ID" value="CAJ1959374.1"/>
    <property type="molecule type" value="Genomic_DNA"/>
</dbReference>
<proteinExistence type="predicted"/>
<dbReference type="InterPro" id="IPR009836">
    <property type="entry name" value="GRDP-like"/>
</dbReference>
<evidence type="ECO:0000313" key="2">
    <source>
        <dbReference type="EMBL" id="CAJ1959374.1"/>
    </source>
</evidence>
<dbReference type="SUPFAM" id="SSF117839">
    <property type="entry name" value="WWE domain"/>
    <property type="match status" value="2"/>
</dbReference>
<reference evidence="2" key="1">
    <citation type="submission" date="2023-08" db="EMBL/GenBank/DDBJ databases">
        <authorList>
            <person name="Audoor S."/>
            <person name="Bilcke G."/>
        </authorList>
    </citation>
    <scope>NUCLEOTIDE SEQUENCE</scope>
</reference>
<dbReference type="Pfam" id="PF02825">
    <property type="entry name" value="WWE"/>
    <property type="match status" value="2"/>
</dbReference>
<keyword evidence="3" id="KW-1185">Reference proteome</keyword>
<dbReference type="PANTHER" id="PTHR34365">
    <property type="entry name" value="ENOLASE (DUF1399)"/>
    <property type="match status" value="1"/>
</dbReference>